<dbReference type="AlphaFoldDB" id="A0AAD9PPJ5"/>
<reference evidence="1" key="1">
    <citation type="journal article" date="2023" name="G3 (Bethesda)">
        <title>Whole genome assembly and annotation of the endangered Caribbean coral Acropora cervicornis.</title>
        <authorList>
            <person name="Selwyn J.D."/>
            <person name="Vollmer S.V."/>
        </authorList>
    </citation>
    <scope>NUCLEOTIDE SEQUENCE</scope>
    <source>
        <strain evidence="1">K2</strain>
    </source>
</reference>
<protein>
    <submittedName>
        <fullName evidence="1">Uncharacterized protein</fullName>
    </submittedName>
</protein>
<accession>A0AAD9PPJ5</accession>
<dbReference type="Proteomes" id="UP001249851">
    <property type="component" value="Unassembled WGS sequence"/>
</dbReference>
<evidence type="ECO:0000313" key="2">
    <source>
        <dbReference type="Proteomes" id="UP001249851"/>
    </source>
</evidence>
<name>A0AAD9PPJ5_ACRCE</name>
<keyword evidence="2" id="KW-1185">Reference proteome</keyword>
<organism evidence="1 2">
    <name type="scientific">Acropora cervicornis</name>
    <name type="common">Staghorn coral</name>
    <dbReference type="NCBI Taxonomy" id="6130"/>
    <lineage>
        <taxon>Eukaryota</taxon>
        <taxon>Metazoa</taxon>
        <taxon>Cnidaria</taxon>
        <taxon>Anthozoa</taxon>
        <taxon>Hexacorallia</taxon>
        <taxon>Scleractinia</taxon>
        <taxon>Astrocoeniina</taxon>
        <taxon>Acroporidae</taxon>
        <taxon>Acropora</taxon>
    </lineage>
</organism>
<comment type="caution">
    <text evidence="1">The sequence shown here is derived from an EMBL/GenBank/DDBJ whole genome shotgun (WGS) entry which is preliminary data.</text>
</comment>
<reference evidence="1" key="2">
    <citation type="journal article" date="2023" name="Science">
        <title>Genomic signatures of disease resistance in endangered staghorn corals.</title>
        <authorList>
            <person name="Vollmer S.V."/>
            <person name="Selwyn J.D."/>
            <person name="Despard B.A."/>
            <person name="Roesel C.L."/>
        </authorList>
    </citation>
    <scope>NUCLEOTIDE SEQUENCE</scope>
    <source>
        <strain evidence="1">K2</strain>
    </source>
</reference>
<gene>
    <name evidence="1" type="ORF">P5673_033731</name>
</gene>
<evidence type="ECO:0000313" key="1">
    <source>
        <dbReference type="EMBL" id="KAK2546660.1"/>
    </source>
</evidence>
<sequence length="61" mass="6921">MELRTQCSANYVQQAGAGLEPRKTKLTGSPLMIPVYMTQRKRAELDMCSSERKVCSSRDLR</sequence>
<dbReference type="EMBL" id="JARQWQ010000354">
    <property type="protein sequence ID" value="KAK2546660.1"/>
    <property type="molecule type" value="Genomic_DNA"/>
</dbReference>
<proteinExistence type="predicted"/>
<feature type="non-terminal residue" evidence="1">
    <location>
        <position position="61"/>
    </location>
</feature>